<dbReference type="AlphaFoldDB" id="A0AAV1QR10"/>
<accession>A0AAV1QR10</accession>
<reference evidence="1 2" key="1">
    <citation type="submission" date="2024-01" db="EMBL/GenBank/DDBJ databases">
        <authorList>
            <person name="Waweru B."/>
        </authorList>
    </citation>
    <scope>NUCLEOTIDE SEQUENCE [LARGE SCALE GENOMIC DNA]</scope>
</reference>
<dbReference type="Proteomes" id="UP001314170">
    <property type="component" value="Unassembled WGS sequence"/>
</dbReference>
<comment type="caution">
    <text evidence="1">The sequence shown here is derived from an EMBL/GenBank/DDBJ whole genome shotgun (WGS) entry which is preliminary data.</text>
</comment>
<proteinExistence type="predicted"/>
<name>A0AAV1QR10_9ROSI</name>
<gene>
    <name evidence="1" type="ORF">DCAF_LOCUS1067</name>
</gene>
<organism evidence="1 2">
    <name type="scientific">Dovyalis caffra</name>
    <dbReference type="NCBI Taxonomy" id="77055"/>
    <lineage>
        <taxon>Eukaryota</taxon>
        <taxon>Viridiplantae</taxon>
        <taxon>Streptophyta</taxon>
        <taxon>Embryophyta</taxon>
        <taxon>Tracheophyta</taxon>
        <taxon>Spermatophyta</taxon>
        <taxon>Magnoliopsida</taxon>
        <taxon>eudicotyledons</taxon>
        <taxon>Gunneridae</taxon>
        <taxon>Pentapetalae</taxon>
        <taxon>rosids</taxon>
        <taxon>fabids</taxon>
        <taxon>Malpighiales</taxon>
        <taxon>Salicaceae</taxon>
        <taxon>Flacourtieae</taxon>
        <taxon>Dovyalis</taxon>
    </lineage>
</organism>
<dbReference type="EMBL" id="CAWUPB010000115">
    <property type="protein sequence ID" value="CAK7323438.1"/>
    <property type="molecule type" value="Genomic_DNA"/>
</dbReference>
<protein>
    <submittedName>
        <fullName evidence="1">Uncharacterized protein</fullName>
    </submittedName>
</protein>
<keyword evidence="2" id="KW-1185">Reference proteome</keyword>
<evidence type="ECO:0000313" key="1">
    <source>
        <dbReference type="EMBL" id="CAK7323438.1"/>
    </source>
</evidence>
<sequence>MISRDDAKEELMAQIGVESNTYHLTRENITQNLILVPCSKVTGLQSHVIIDLTKYIRGAKTIIA</sequence>
<evidence type="ECO:0000313" key="2">
    <source>
        <dbReference type="Proteomes" id="UP001314170"/>
    </source>
</evidence>